<name>A0ABP3EMU4_9ACTN</name>
<gene>
    <name evidence="1" type="ORF">GCM10010302_02640</name>
</gene>
<proteinExistence type="predicted"/>
<reference evidence="2" key="1">
    <citation type="journal article" date="2019" name="Int. J. Syst. Evol. Microbiol.">
        <title>The Global Catalogue of Microorganisms (GCM) 10K type strain sequencing project: providing services to taxonomists for standard genome sequencing and annotation.</title>
        <authorList>
            <consortium name="The Broad Institute Genomics Platform"/>
            <consortium name="The Broad Institute Genome Sequencing Center for Infectious Disease"/>
            <person name="Wu L."/>
            <person name="Ma J."/>
        </authorList>
    </citation>
    <scope>NUCLEOTIDE SEQUENCE [LARGE SCALE GENOMIC DNA]</scope>
    <source>
        <strain evidence="2">JCM 4505</strain>
    </source>
</reference>
<keyword evidence="2" id="KW-1185">Reference proteome</keyword>
<dbReference type="EMBL" id="BAAABV010000002">
    <property type="protein sequence ID" value="GAA0268392.1"/>
    <property type="molecule type" value="Genomic_DNA"/>
</dbReference>
<comment type="caution">
    <text evidence="1">The sequence shown here is derived from an EMBL/GenBank/DDBJ whole genome shotgun (WGS) entry which is preliminary data.</text>
</comment>
<accession>A0ABP3EMU4</accession>
<evidence type="ECO:0000313" key="2">
    <source>
        <dbReference type="Proteomes" id="UP001501867"/>
    </source>
</evidence>
<dbReference type="RefSeq" id="WP_344150904.1">
    <property type="nucleotide sequence ID" value="NZ_BAAABV010000002.1"/>
</dbReference>
<sequence>MTHPLGGPGDGGPELSCYTANLVALLDSVRPGFPERFASAVHLAVRPLATGATESPETAALPAAAGEAGGAGATRAGTALIAFSHHPRLDVLDDGESGHRELGYRHASDWIGARAGLRAELDRFGQVLAVANSALLPWAPAGPSAVPHWVRLLDAGRDGWLVEDRFAALLPHGPQPSFHGRLGEPELARMLTPVSPRRAEVRLRDELALGTYVPVPMDAAYSWLAFGPARPPHAARAADPADGWITAPDEVFGVLAELLADDASLLGRHLEDLWAASRHQLFRLGSAGVRAQMGEEAADRAAAAWSELPMVLRFASASARRGKPRAGLVRKAFAQLAEATADAPGAGLPVEAVTR</sequence>
<evidence type="ECO:0000313" key="1">
    <source>
        <dbReference type="EMBL" id="GAA0268392.1"/>
    </source>
</evidence>
<dbReference type="Proteomes" id="UP001501867">
    <property type="component" value="Unassembled WGS sequence"/>
</dbReference>
<protein>
    <submittedName>
        <fullName evidence="1">Uncharacterized protein</fullName>
    </submittedName>
</protein>
<organism evidence="1 2">
    <name type="scientific">Streptomyces polychromogenes</name>
    <dbReference type="NCBI Taxonomy" id="67342"/>
    <lineage>
        <taxon>Bacteria</taxon>
        <taxon>Bacillati</taxon>
        <taxon>Actinomycetota</taxon>
        <taxon>Actinomycetes</taxon>
        <taxon>Kitasatosporales</taxon>
        <taxon>Streptomycetaceae</taxon>
        <taxon>Streptomyces</taxon>
    </lineage>
</organism>